<accession>S8E0R0</accession>
<evidence type="ECO:0000313" key="1">
    <source>
        <dbReference type="EMBL" id="EPS98367.1"/>
    </source>
</evidence>
<evidence type="ECO:0000313" key="2">
    <source>
        <dbReference type="Proteomes" id="UP000015241"/>
    </source>
</evidence>
<protein>
    <submittedName>
        <fullName evidence="1">Uncharacterized protein</fullName>
    </submittedName>
</protein>
<keyword evidence="2" id="KW-1185">Reference proteome</keyword>
<organism evidence="1 2">
    <name type="scientific">Fomitopsis schrenkii</name>
    <name type="common">Brown rot fungus</name>
    <dbReference type="NCBI Taxonomy" id="2126942"/>
    <lineage>
        <taxon>Eukaryota</taxon>
        <taxon>Fungi</taxon>
        <taxon>Dikarya</taxon>
        <taxon>Basidiomycota</taxon>
        <taxon>Agaricomycotina</taxon>
        <taxon>Agaricomycetes</taxon>
        <taxon>Polyporales</taxon>
        <taxon>Fomitopsis</taxon>
    </lineage>
</organism>
<proteinExistence type="predicted"/>
<dbReference type="OrthoDB" id="2662268at2759"/>
<dbReference type="InParanoid" id="S8E0R0"/>
<sequence length="150" mass="17220">RLRVPQTTRSVTVPRDTVQFEVGGSLGIRMCDVVSGHAQPDLSEDRVLEHTGHRQIHLVIMWPGYEQSGRYLHVQNDGLYITRGRLANLVSDTVRHFLRAASRKRRRHARGSQQWTIGNNGIQFQDLWLLSVVRDGNIWRPEIEAHVRGP</sequence>
<dbReference type="EMBL" id="KE504166">
    <property type="protein sequence ID" value="EPS98367.1"/>
    <property type="molecule type" value="Genomic_DNA"/>
</dbReference>
<dbReference type="AlphaFoldDB" id="S8E0R0"/>
<dbReference type="HOGENOM" id="CLU_1744881_0_0_1"/>
<reference evidence="1 2" key="1">
    <citation type="journal article" date="2012" name="Science">
        <title>The Paleozoic origin of enzymatic lignin decomposition reconstructed from 31 fungal genomes.</title>
        <authorList>
            <person name="Floudas D."/>
            <person name="Binder M."/>
            <person name="Riley R."/>
            <person name="Barry K."/>
            <person name="Blanchette R.A."/>
            <person name="Henrissat B."/>
            <person name="Martinez A.T."/>
            <person name="Otillar R."/>
            <person name="Spatafora J.W."/>
            <person name="Yadav J.S."/>
            <person name="Aerts A."/>
            <person name="Benoit I."/>
            <person name="Boyd A."/>
            <person name="Carlson A."/>
            <person name="Copeland A."/>
            <person name="Coutinho P.M."/>
            <person name="de Vries R.P."/>
            <person name="Ferreira P."/>
            <person name="Findley K."/>
            <person name="Foster B."/>
            <person name="Gaskell J."/>
            <person name="Glotzer D."/>
            <person name="Gorecki P."/>
            <person name="Heitman J."/>
            <person name="Hesse C."/>
            <person name="Hori C."/>
            <person name="Igarashi K."/>
            <person name="Jurgens J.A."/>
            <person name="Kallen N."/>
            <person name="Kersten P."/>
            <person name="Kohler A."/>
            <person name="Kuees U."/>
            <person name="Kumar T.K.A."/>
            <person name="Kuo A."/>
            <person name="LaButti K."/>
            <person name="Larrondo L.F."/>
            <person name="Lindquist E."/>
            <person name="Ling A."/>
            <person name="Lombard V."/>
            <person name="Lucas S."/>
            <person name="Lundell T."/>
            <person name="Martin R."/>
            <person name="McLaughlin D.J."/>
            <person name="Morgenstern I."/>
            <person name="Morin E."/>
            <person name="Murat C."/>
            <person name="Nagy L.G."/>
            <person name="Nolan M."/>
            <person name="Ohm R.A."/>
            <person name="Patyshakuliyeva A."/>
            <person name="Rokas A."/>
            <person name="Ruiz-Duenas F.J."/>
            <person name="Sabat G."/>
            <person name="Salamov A."/>
            <person name="Samejima M."/>
            <person name="Schmutz J."/>
            <person name="Slot J.C."/>
            <person name="St John F."/>
            <person name="Stenlid J."/>
            <person name="Sun H."/>
            <person name="Sun S."/>
            <person name="Syed K."/>
            <person name="Tsang A."/>
            <person name="Wiebenga A."/>
            <person name="Young D."/>
            <person name="Pisabarro A."/>
            <person name="Eastwood D.C."/>
            <person name="Martin F."/>
            <person name="Cullen D."/>
            <person name="Grigoriev I.V."/>
            <person name="Hibbett D.S."/>
        </authorList>
    </citation>
    <scope>NUCLEOTIDE SEQUENCE</scope>
    <source>
        <strain evidence="2">FP-58527</strain>
    </source>
</reference>
<dbReference type="Proteomes" id="UP000015241">
    <property type="component" value="Unassembled WGS sequence"/>
</dbReference>
<name>S8E0R0_FOMSC</name>
<feature type="non-terminal residue" evidence="1">
    <location>
        <position position="1"/>
    </location>
</feature>
<gene>
    <name evidence="1" type="ORF">FOMPIDRAFT_1126680</name>
</gene>